<dbReference type="Proteomes" id="UP000829194">
    <property type="component" value="Chromosome"/>
</dbReference>
<sequence>MTITSQQYAHLASHSYGEVHNGLKGQIHHLVGDKFEREGVTYKVLESMDRPSGYQGAIYQRVDTGEIVVAHRGTEFDREAKRDGLIADGGMVTKGVNPQIDDALELTRHALDHAKKSVRRYGHIPEVTTTGHSLGGGLAQATAHKFGLRGEAFNPYGAASLDYGVPEGGNRFVNHVMAGDAVSAASPHYGQVRVYAKPEEISSLKAAGYNNHEGLSTDALHRAPIVAAVLSGTKGTSHNMDNFLNVDGAGNKDVSVLSDPRTQALAKQYEPMIDKYRDDVRHLRGGITQTVEIGEKVVELHEKAAKRAVETGVQTGKAVVDTGEKILELHEKADRKAAELGVQVGKQAIETGEKAVDLGVYAGKKAIEAGEHFGKKAAELGESVGRKATQVGENVGKKAYEAADSISDFLHSKAAAVGAGTALLSRDPLAFVKQMTQAHASGDRETFRAMTQSAANHDAGQQLRQQAVATVDRQEQQQAAERLVAQQQQQREQQQAASHSHGGRSR</sequence>
<feature type="region of interest" description="Disordered" evidence="1">
    <location>
        <begin position="453"/>
        <end position="506"/>
    </location>
</feature>
<gene>
    <name evidence="2" type="ORF">MOV92_20125</name>
</gene>
<evidence type="ECO:0000313" key="3">
    <source>
        <dbReference type="Proteomes" id="UP000829194"/>
    </source>
</evidence>
<keyword evidence="3" id="KW-1185">Reference proteome</keyword>
<proteinExistence type="predicted"/>
<protein>
    <submittedName>
        <fullName evidence="2">Lipase</fullName>
    </submittedName>
</protein>
<dbReference type="RefSeq" id="WP_057944316.1">
    <property type="nucleotide sequence ID" value="NZ_CP011131.1"/>
</dbReference>
<organism evidence="2 3">
    <name type="scientific">Lysobacter gummosus</name>
    <dbReference type="NCBI Taxonomy" id="262324"/>
    <lineage>
        <taxon>Bacteria</taxon>
        <taxon>Pseudomonadati</taxon>
        <taxon>Pseudomonadota</taxon>
        <taxon>Gammaproteobacteria</taxon>
        <taxon>Lysobacterales</taxon>
        <taxon>Lysobacteraceae</taxon>
        <taxon>Lysobacter</taxon>
    </lineage>
</organism>
<dbReference type="Gene3D" id="3.40.50.1820">
    <property type="entry name" value="alpha/beta hydrolase"/>
    <property type="match status" value="1"/>
</dbReference>
<dbReference type="EMBL" id="CP093547">
    <property type="protein sequence ID" value="UNP28764.1"/>
    <property type="molecule type" value="Genomic_DNA"/>
</dbReference>
<accession>A0ABY3XB98</accession>
<dbReference type="InterPro" id="IPR029058">
    <property type="entry name" value="AB_hydrolase_fold"/>
</dbReference>
<feature type="compositionally biased region" description="Low complexity" evidence="1">
    <location>
        <begin position="476"/>
        <end position="497"/>
    </location>
</feature>
<reference evidence="2 3" key="1">
    <citation type="submission" date="2022-03" db="EMBL/GenBank/DDBJ databases">
        <title>Complete genome sequence of Lysobacter capsici VKM B-2533 and Lysobacter gummosus 10.1.1, promising sources of lytic agents.</title>
        <authorList>
            <person name="Tarlachkov S.V."/>
            <person name="Kudryakova I.V."/>
            <person name="Afoshin A.S."/>
            <person name="Leontyevskaya E.A."/>
            <person name="Leontyevskaya N.V."/>
        </authorList>
    </citation>
    <scope>NUCLEOTIDE SEQUENCE [LARGE SCALE GENOMIC DNA]</scope>
    <source>
        <strain evidence="2 3">10.1.1</strain>
    </source>
</reference>
<name>A0ABY3XB98_9GAMM</name>
<dbReference type="SUPFAM" id="SSF53474">
    <property type="entry name" value="alpha/beta-Hydrolases"/>
    <property type="match status" value="1"/>
</dbReference>
<evidence type="ECO:0000256" key="1">
    <source>
        <dbReference type="SAM" id="MobiDB-lite"/>
    </source>
</evidence>
<dbReference type="Pfam" id="PF26363">
    <property type="entry name" value="Phospholipase-like"/>
    <property type="match status" value="1"/>
</dbReference>
<evidence type="ECO:0000313" key="2">
    <source>
        <dbReference type="EMBL" id="UNP28764.1"/>
    </source>
</evidence>